<feature type="binding site" evidence="7">
    <location>
        <position position="249"/>
    </location>
    <ligand>
        <name>substrate</name>
    </ligand>
</feature>
<keyword evidence="3 7" id="KW-0808">Transferase</keyword>
<dbReference type="RefSeq" id="WP_326085414.1">
    <property type="nucleotide sequence ID" value="NZ_JARLKZ010000002.1"/>
</dbReference>
<dbReference type="NCBIfam" id="TIGR01001">
    <property type="entry name" value="metA"/>
    <property type="match status" value="1"/>
</dbReference>
<comment type="catalytic activity">
    <reaction evidence="6 7">
        <text>L-homoserine + acetyl-CoA = O-acetyl-L-homoserine + CoA</text>
        <dbReference type="Rhea" id="RHEA:13701"/>
        <dbReference type="ChEBI" id="CHEBI:57287"/>
        <dbReference type="ChEBI" id="CHEBI:57288"/>
        <dbReference type="ChEBI" id="CHEBI:57476"/>
        <dbReference type="ChEBI" id="CHEBI:57716"/>
        <dbReference type="EC" id="2.3.1.31"/>
    </reaction>
</comment>
<comment type="pathway">
    <text evidence="7">Amino-acid biosynthesis; L-methionine biosynthesis via de novo pathway; O-acetyl-L-homoserine from L-homoserine: step 1/1.</text>
</comment>
<dbReference type="EC" id="2.3.1.31" evidence="7"/>
<comment type="subcellular location">
    <subcellularLocation>
        <location evidence="7">Cytoplasm</location>
    </subcellularLocation>
</comment>
<evidence type="ECO:0000313" key="9">
    <source>
        <dbReference type="Proteomes" id="UP001344632"/>
    </source>
</evidence>
<sequence>MPIKIPDTLPAKEILSGENIFVMDDSKAYHQDIRPLRIAILNIMPTKETTETQLLRLLGNSPLQVEITLLHPSSHTSKNTSQEHLEAFYKTFDEVRHRRFDGMIITGAPVEQMDFEDVNYWDELQEIMDWSKNNVTSTLHICWASQAGLYHHFGVPKWDLAKKCFGVFPHTINQQNVKLLRGFDEVFYVPQSRHTEVRREDIEIIDELEILSESEEAGIYLVATNDGKQIFVTGHSEYDPYSLKWEYERDIAKGMEMEIPKHYYPNDDPSRIPPTVWRAHANLLFSNWLNYYVYQETPYDIEEAAEVWPQI</sequence>
<comment type="caution">
    <text evidence="8">The sequence shown here is derived from an EMBL/GenBank/DDBJ whole genome shotgun (WGS) entry which is preliminary data.</text>
</comment>
<feature type="active site" description="Proton acceptor" evidence="7">
    <location>
        <position position="235"/>
    </location>
</feature>
<feature type="active site" evidence="7">
    <location>
        <position position="237"/>
    </location>
</feature>
<comment type="function">
    <text evidence="7">Transfers an acetyl group from acetyl-CoA to L-homoserine, forming acetyl-L-homoserine.</text>
</comment>
<evidence type="ECO:0000256" key="5">
    <source>
        <dbReference type="ARBA" id="ARBA00023315"/>
    </source>
</evidence>
<dbReference type="PANTHER" id="PTHR20919">
    <property type="entry name" value="HOMOSERINE O-SUCCINYLTRANSFERASE"/>
    <property type="match status" value="1"/>
</dbReference>
<comment type="similarity">
    <text evidence="7">Belongs to the MetA family.</text>
</comment>
<evidence type="ECO:0000256" key="7">
    <source>
        <dbReference type="HAMAP-Rule" id="MF_00295"/>
    </source>
</evidence>
<gene>
    <name evidence="8" type="primary">metA</name>
    <name evidence="7" type="synonym">metAA</name>
    <name evidence="8" type="ORF">P4H66_02105</name>
</gene>
<organism evidence="8 9">
    <name type="scientific">Paenibacillus dokdonensis</name>
    <dbReference type="NCBI Taxonomy" id="2567944"/>
    <lineage>
        <taxon>Bacteria</taxon>
        <taxon>Bacillati</taxon>
        <taxon>Bacillota</taxon>
        <taxon>Bacilli</taxon>
        <taxon>Bacillales</taxon>
        <taxon>Paenibacillaceae</taxon>
        <taxon>Paenibacillus</taxon>
    </lineage>
</organism>
<dbReference type="InterPro" id="IPR029062">
    <property type="entry name" value="Class_I_gatase-like"/>
</dbReference>
<dbReference type="PANTHER" id="PTHR20919:SF0">
    <property type="entry name" value="HOMOSERINE O-SUCCINYLTRANSFERASE"/>
    <property type="match status" value="1"/>
</dbReference>
<feature type="binding site" evidence="7">
    <location>
        <position position="192"/>
    </location>
    <ligand>
        <name>substrate</name>
    </ligand>
</feature>
<feature type="binding site" evidence="7">
    <location>
        <position position="163"/>
    </location>
    <ligand>
        <name>substrate</name>
    </ligand>
</feature>
<keyword evidence="1 7" id="KW-0963">Cytoplasm</keyword>
<dbReference type="Pfam" id="PF04204">
    <property type="entry name" value="HTS"/>
    <property type="match status" value="1"/>
</dbReference>
<evidence type="ECO:0000256" key="6">
    <source>
        <dbReference type="ARBA" id="ARBA00049043"/>
    </source>
</evidence>
<keyword evidence="5 7" id="KW-0012">Acyltransferase</keyword>
<dbReference type="Gene3D" id="3.40.50.880">
    <property type="match status" value="1"/>
</dbReference>
<comment type="caution">
    <text evidence="7">Lacks conserved residue(s) required for the propagation of feature annotation.</text>
</comment>
<evidence type="ECO:0000256" key="3">
    <source>
        <dbReference type="ARBA" id="ARBA00022679"/>
    </source>
</evidence>
<feature type="site" description="Important for acyl-CoA specificity" evidence="7">
    <location>
        <position position="111"/>
    </location>
</feature>
<evidence type="ECO:0000256" key="1">
    <source>
        <dbReference type="ARBA" id="ARBA00022490"/>
    </source>
</evidence>
<dbReference type="EMBL" id="JARLKZ010000002">
    <property type="protein sequence ID" value="MEC0238666.1"/>
    <property type="molecule type" value="Genomic_DNA"/>
</dbReference>
<name>A0ABU6GG00_9BACL</name>
<dbReference type="Proteomes" id="UP001344632">
    <property type="component" value="Unassembled WGS sequence"/>
</dbReference>
<feature type="active site" description="Acyl-thioester intermediate" evidence="7">
    <location>
        <position position="142"/>
    </location>
</feature>
<proteinExistence type="inferred from homology"/>
<reference evidence="8 9" key="1">
    <citation type="submission" date="2023-03" db="EMBL/GenBank/DDBJ databases">
        <title>Bacillus Genome Sequencing.</title>
        <authorList>
            <person name="Dunlap C."/>
        </authorList>
    </citation>
    <scope>NUCLEOTIDE SEQUENCE [LARGE SCALE GENOMIC DNA]</scope>
    <source>
        <strain evidence="8 9">BD-525</strain>
    </source>
</reference>
<dbReference type="HAMAP" id="MF_00295">
    <property type="entry name" value="MetA_acyltransf"/>
    <property type="match status" value="1"/>
</dbReference>
<keyword evidence="4 7" id="KW-0486">Methionine biosynthesis</keyword>
<feature type="site" description="Important for substrate specificity" evidence="7">
    <location>
        <position position="192"/>
    </location>
</feature>
<dbReference type="SUPFAM" id="SSF52317">
    <property type="entry name" value="Class I glutamine amidotransferase-like"/>
    <property type="match status" value="1"/>
</dbReference>
<keyword evidence="2 7" id="KW-0028">Amino-acid biosynthesis</keyword>
<dbReference type="GO" id="GO:0008899">
    <property type="term" value="F:homoserine O-succinyltransferase activity"/>
    <property type="evidence" value="ECO:0007669"/>
    <property type="project" value="UniProtKB-EC"/>
</dbReference>
<dbReference type="PIRSF" id="PIRSF000450">
    <property type="entry name" value="H_ser_succinyltr"/>
    <property type="match status" value="1"/>
</dbReference>
<protein>
    <recommendedName>
        <fullName evidence="7">Homoserine O-acetyltransferase</fullName>
        <shortName evidence="7">HAT</shortName>
        <ecNumber evidence="7">2.3.1.31</ecNumber>
    </recommendedName>
    <alternativeName>
        <fullName evidence="7">Homoserine transacetylase</fullName>
        <shortName evidence="7">HTA</shortName>
    </alternativeName>
</protein>
<keyword evidence="9" id="KW-1185">Reference proteome</keyword>
<accession>A0ABU6GG00</accession>
<evidence type="ECO:0000313" key="8">
    <source>
        <dbReference type="EMBL" id="MEC0238666.1"/>
    </source>
</evidence>
<evidence type="ECO:0000256" key="4">
    <source>
        <dbReference type="ARBA" id="ARBA00023167"/>
    </source>
</evidence>
<dbReference type="InterPro" id="IPR033752">
    <property type="entry name" value="MetA_family"/>
</dbReference>
<dbReference type="CDD" id="cd03131">
    <property type="entry name" value="GATase1_HTS"/>
    <property type="match status" value="1"/>
</dbReference>
<dbReference type="InterPro" id="IPR005697">
    <property type="entry name" value="HST_MetA"/>
</dbReference>
<evidence type="ECO:0000256" key="2">
    <source>
        <dbReference type="ARBA" id="ARBA00022605"/>
    </source>
</evidence>